<protein>
    <submittedName>
        <fullName evidence="3">Tripartite tricarboxylate transporter receptor protein</fullName>
    </submittedName>
</protein>
<dbReference type="Pfam" id="PF03401">
    <property type="entry name" value="TctC"/>
    <property type="match status" value="1"/>
</dbReference>
<dbReference type="Gene3D" id="3.40.190.150">
    <property type="entry name" value="Bordetella uptake gene, domain 1"/>
    <property type="match status" value="1"/>
</dbReference>
<gene>
    <name evidence="3" type="ORF">C6570_11160</name>
</gene>
<dbReference type="AlphaFoldDB" id="A0A2S0MFQ2"/>
<evidence type="ECO:0000256" key="1">
    <source>
        <dbReference type="ARBA" id="ARBA00006987"/>
    </source>
</evidence>
<dbReference type="RefSeq" id="WP_106703274.1">
    <property type="nucleotide sequence ID" value="NZ_CP027666.1"/>
</dbReference>
<dbReference type="InterPro" id="IPR042100">
    <property type="entry name" value="Bug_dom1"/>
</dbReference>
<proteinExistence type="inferred from homology"/>
<dbReference type="PANTHER" id="PTHR42928:SF5">
    <property type="entry name" value="BLR1237 PROTEIN"/>
    <property type="match status" value="1"/>
</dbReference>
<feature type="chain" id="PRO_5015428567" evidence="2">
    <location>
        <begin position="25"/>
        <end position="324"/>
    </location>
</feature>
<reference evidence="3 4" key="1">
    <citation type="submission" date="2018-03" db="EMBL/GenBank/DDBJ databases">
        <title>Genome sequencing of Ottowia sp.</title>
        <authorList>
            <person name="Kim S.-J."/>
            <person name="Heo J."/>
            <person name="Kwon S.-W."/>
        </authorList>
    </citation>
    <scope>NUCLEOTIDE SEQUENCE [LARGE SCALE GENOMIC DNA]</scope>
    <source>
        <strain evidence="3 4">KADR8-3</strain>
    </source>
</reference>
<dbReference type="PANTHER" id="PTHR42928">
    <property type="entry name" value="TRICARBOXYLATE-BINDING PROTEIN"/>
    <property type="match status" value="1"/>
</dbReference>
<dbReference type="PIRSF" id="PIRSF017082">
    <property type="entry name" value="YflP"/>
    <property type="match status" value="1"/>
</dbReference>
<feature type="signal peptide" evidence="2">
    <location>
        <begin position="1"/>
        <end position="24"/>
    </location>
</feature>
<comment type="similarity">
    <text evidence="1">Belongs to the UPF0065 (bug) family.</text>
</comment>
<evidence type="ECO:0000313" key="4">
    <source>
        <dbReference type="Proteomes" id="UP000239709"/>
    </source>
</evidence>
<organism evidence="3 4">
    <name type="scientific">Ottowia oryzae</name>
    <dbReference type="NCBI Taxonomy" id="2109914"/>
    <lineage>
        <taxon>Bacteria</taxon>
        <taxon>Pseudomonadati</taxon>
        <taxon>Pseudomonadota</taxon>
        <taxon>Betaproteobacteria</taxon>
        <taxon>Burkholderiales</taxon>
        <taxon>Comamonadaceae</taxon>
        <taxon>Ottowia</taxon>
    </lineage>
</organism>
<dbReference type="EMBL" id="CP027666">
    <property type="protein sequence ID" value="AVO34722.1"/>
    <property type="molecule type" value="Genomic_DNA"/>
</dbReference>
<keyword evidence="4" id="KW-1185">Reference proteome</keyword>
<dbReference type="OrthoDB" id="8678477at2"/>
<dbReference type="Proteomes" id="UP000239709">
    <property type="component" value="Chromosome"/>
</dbReference>
<accession>A0A2S0MFQ2</accession>
<dbReference type="InterPro" id="IPR005064">
    <property type="entry name" value="BUG"/>
</dbReference>
<evidence type="ECO:0000256" key="2">
    <source>
        <dbReference type="SAM" id="SignalP"/>
    </source>
</evidence>
<evidence type="ECO:0000313" key="3">
    <source>
        <dbReference type="EMBL" id="AVO34722.1"/>
    </source>
</evidence>
<keyword evidence="2" id="KW-0732">Signal</keyword>
<name>A0A2S0MFQ2_9BURK</name>
<dbReference type="KEGG" id="otk:C6570_11160"/>
<dbReference type="SUPFAM" id="SSF53850">
    <property type="entry name" value="Periplasmic binding protein-like II"/>
    <property type="match status" value="1"/>
</dbReference>
<keyword evidence="3" id="KW-0675">Receptor</keyword>
<sequence length="324" mass="33317">MRRRHLLIATGIAAGAAGAPCVWAQKPFPNKAIRIVVPNAPGGAADITARAVGEHMARSLGQPVVIDNKPGAGGVVAGQSVASAPADGYTLLLISSGSAVSEALFKALPFNTQTAFTPVGVLATFDLVIVSAGNGRFQSLRDLIAYARQNPGKVNLGTPSLGTTQHLAAEWFKTAAQLDLQVVPFKSTPDVITGIRSGTLDAGLDILSPLLAQIQSKALRPLAVTGAKASRVLPDVPTAQSAGAPGLNASSWNGLAAPAKTPPDVIARLNKAVNAALADQGVRTRLENLNLDPHPGTPADAARLLSGDIHRWKQVIAKAGIARQ</sequence>
<dbReference type="Gene3D" id="3.40.190.10">
    <property type="entry name" value="Periplasmic binding protein-like II"/>
    <property type="match status" value="1"/>
</dbReference>